<dbReference type="Gene3D" id="1.10.3300.10">
    <property type="entry name" value="Jann2411-like domain"/>
    <property type="match status" value="1"/>
</dbReference>
<dbReference type="STRING" id="485913.Krac_9471"/>
<dbReference type="PANTHER" id="PTHR35525">
    <property type="entry name" value="BLL6575 PROTEIN"/>
    <property type="match status" value="1"/>
</dbReference>
<dbReference type="InterPro" id="IPR023286">
    <property type="entry name" value="ABATE_dom_sf"/>
</dbReference>
<gene>
    <name evidence="2" type="ORF">Krac_9471</name>
</gene>
<protein>
    <recommendedName>
        <fullName evidence="1">Zinc finger CGNR domain-containing protein</fullName>
    </recommendedName>
</protein>
<dbReference type="OrthoDB" id="157603at2"/>
<dbReference type="RefSeq" id="WP_007903835.1">
    <property type="nucleotide sequence ID" value="NZ_ADVG01000001.1"/>
</dbReference>
<keyword evidence="3" id="KW-1185">Reference proteome</keyword>
<dbReference type="InParanoid" id="D6TC48"/>
<evidence type="ECO:0000259" key="1">
    <source>
        <dbReference type="Pfam" id="PF11706"/>
    </source>
</evidence>
<dbReference type="AlphaFoldDB" id="D6TC48"/>
<reference evidence="2 3" key="1">
    <citation type="journal article" date="2011" name="Stand. Genomic Sci.">
        <title>Non-contiguous finished genome sequence and contextual data of the filamentous soil bacterium Ktedonobacter racemifer type strain (SOSP1-21).</title>
        <authorList>
            <person name="Chang Y.J."/>
            <person name="Land M."/>
            <person name="Hauser L."/>
            <person name="Chertkov O."/>
            <person name="Del Rio T.G."/>
            <person name="Nolan M."/>
            <person name="Copeland A."/>
            <person name="Tice H."/>
            <person name="Cheng J.F."/>
            <person name="Lucas S."/>
            <person name="Han C."/>
            <person name="Goodwin L."/>
            <person name="Pitluck S."/>
            <person name="Ivanova N."/>
            <person name="Ovchinikova G."/>
            <person name="Pati A."/>
            <person name="Chen A."/>
            <person name="Palaniappan K."/>
            <person name="Mavromatis K."/>
            <person name="Liolios K."/>
            <person name="Brettin T."/>
            <person name="Fiebig A."/>
            <person name="Rohde M."/>
            <person name="Abt B."/>
            <person name="Goker M."/>
            <person name="Detter J.C."/>
            <person name="Woyke T."/>
            <person name="Bristow J."/>
            <person name="Eisen J.A."/>
            <person name="Markowitz V."/>
            <person name="Hugenholtz P."/>
            <person name="Kyrpides N.C."/>
            <person name="Klenk H.P."/>
            <person name="Lapidus A."/>
        </authorList>
    </citation>
    <scope>NUCLEOTIDE SEQUENCE [LARGE SCALE GENOMIC DNA]</scope>
    <source>
        <strain evidence="3">DSM 44963</strain>
    </source>
</reference>
<accession>D6TC48</accession>
<name>D6TC48_KTERA</name>
<sequence length="193" mass="21302">MMTLQEEQSKAAPGALAVVQALVNTQYGQGRRAHRELTSPEQLRVWLVAHGLLAEGAPVTQGDVRRVFQLREALRSLLRANQETTMLASSIEVFNRYALDAPLTVHLHPDGPPTLEPDLAGVDGALARLVGIVFTAMTDGTWARLKVCRNERCQKAFYDTSKNRSGAWCSMAGCGSRLKARAYRHRRAAHPEE</sequence>
<dbReference type="Pfam" id="PF07336">
    <property type="entry name" value="ABATE"/>
    <property type="match status" value="1"/>
</dbReference>
<dbReference type="InterPro" id="IPR010852">
    <property type="entry name" value="ABATE"/>
</dbReference>
<dbReference type="PANTHER" id="PTHR35525:SF3">
    <property type="entry name" value="BLL6575 PROTEIN"/>
    <property type="match status" value="1"/>
</dbReference>
<organism evidence="2 3">
    <name type="scientific">Ktedonobacter racemifer DSM 44963</name>
    <dbReference type="NCBI Taxonomy" id="485913"/>
    <lineage>
        <taxon>Bacteria</taxon>
        <taxon>Bacillati</taxon>
        <taxon>Chloroflexota</taxon>
        <taxon>Ktedonobacteria</taxon>
        <taxon>Ktedonobacterales</taxon>
        <taxon>Ktedonobacteraceae</taxon>
        <taxon>Ktedonobacter</taxon>
    </lineage>
</organism>
<dbReference type="InterPro" id="IPR021005">
    <property type="entry name" value="Znf_CGNR"/>
</dbReference>
<comment type="caution">
    <text evidence="2">The sequence shown here is derived from an EMBL/GenBank/DDBJ whole genome shotgun (WGS) entry which is preliminary data.</text>
</comment>
<dbReference type="EMBL" id="ADVG01000001">
    <property type="protein sequence ID" value="EFH88084.1"/>
    <property type="molecule type" value="Genomic_DNA"/>
</dbReference>
<feature type="domain" description="Zinc finger CGNR" evidence="1">
    <location>
        <begin position="144"/>
        <end position="187"/>
    </location>
</feature>
<dbReference type="eggNOG" id="COG5516">
    <property type="taxonomic scope" value="Bacteria"/>
</dbReference>
<evidence type="ECO:0000313" key="3">
    <source>
        <dbReference type="Proteomes" id="UP000004508"/>
    </source>
</evidence>
<dbReference type="Proteomes" id="UP000004508">
    <property type="component" value="Unassembled WGS sequence"/>
</dbReference>
<dbReference type="SUPFAM" id="SSF160904">
    <property type="entry name" value="Jann2411-like"/>
    <property type="match status" value="1"/>
</dbReference>
<proteinExistence type="predicted"/>
<dbReference type="Pfam" id="PF11706">
    <property type="entry name" value="zf-CGNR"/>
    <property type="match status" value="1"/>
</dbReference>
<evidence type="ECO:0000313" key="2">
    <source>
        <dbReference type="EMBL" id="EFH88084.1"/>
    </source>
</evidence>